<dbReference type="GO" id="GO:2000051">
    <property type="term" value="P:negative regulation of non-canonical Wnt signaling pathway"/>
    <property type="evidence" value="ECO:0007669"/>
    <property type="project" value="TreeGrafter"/>
</dbReference>
<gene>
    <name evidence="1" type="ORF">DAT39_007321</name>
</gene>
<dbReference type="GO" id="GO:0005829">
    <property type="term" value="C:cytosol"/>
    <property type="evidence" value="ECO:0007669"/>
    <property type="project" value="TreeGrafter"/>
</dbReference>
<dbReference type="GO" id="GO:0004842">
    <property type="term" value="F:ubiquitin-protein transferase activity"/>
    <property type="evidence" value="ECO:0007669"/>
    <property type="project" value="InterPro"/>
</dbReference>
<dbReference type="GO" id="GO:0016020">
    <property type="term" value="C:membrane"/>
    <property type="evidence" value="ECO:0007669"/>
    <property type="project" value="TreeGrafter"/>
</dbReference>
<protein>
    <submittedName>
        <fullName evidence="1">E3 ubiquitin-protein ligase</fullName>
    </submittedName>
</protein>
<feature type="non-terminal residue" evidence="1">
    <location>
        <position position="1"/>
    </location>
</feature>
<reference evidence="1" key="1">
    <citation type="submission" date="2020-07" db="EMBL/GenBank/DDBJ databases">
        <title>Clarias magur genome sequencing, assembly and annotation.</title>
        <authorList>
            <person name="Kushwaha B."/>
            <person name="Kumar R."/>
            <person name="Das P."/>
            <person name="Joshi C.G."/>
            <person name="Kumar D."/>
            <person name="Nagpure N.S."/>
            <person name="Pandey M."/>
            <person name="Agarwal S."/>
            <person name="Srivastava S."/>
            <person name="Singh M."/>
            <person name="Sahoo L."/>
            <person name="Jayasankar P."/>
            <person name="Meher P.K."/>
            <person name="Koringa P.G."/>
            <person name="Iquebal M.A."/>
            <person name="Das S.P."/>
            <person name="Bit A."/>
            <person name="Patnaik S."/>
            <person name="Patel N."/>
            <person name="Shah T.M."/>
            <person name="Hinsu A."/>
            <person name="Jena J.K."/>
        </authorList>
    </citation>
    <scope>NUCLEOTIDE SEQUENCE</scope>
    <source>
        <strain evidence="1">CIFAMagur01</strain>
        <tissue evidence="1">Testis</tissue>
    </source>
</reference>
<accession>A0A8J4X628</accession>
<evidence type="ECO:0000313" key="2">
    <source>
        <dbReference type="Proteomes" id="UP000727407"/>
    </source>
</evidence>
<dbReference type="InterPro" id="IPR031248">
    <property type="entry name" value="RNF213"/>
</dbReference>
<dbReference type="PANTHER" id="PTHR22605">
    <property type="entry name" value="RZ-TYPE DOMAIN-CONTAINING PROTEIN"/>
    <property type="match status" value="1"/>
</dbReference>
<dbReference type="GO" id="GO:0016887">
    <property type="term" value="F:ATP hydrolysis activity"/>
    <property type="evidence" value="ECO:0007669"/>
    <property type="project" value="InterPro"/>
</dbReference>
<keyword evidence="2" id="KW-1185">Reference proteome</keyword>
<organism evidence="1 2">
    <name type="scientific">Clarias magur</name>
    <name type="common">Asian catfish</name>
    <name type="synonym">Macropteronotus magur</name>
    <dbReference type="NCBI Taxonomy" id="1594786"/>
    <lineage>
        <taxon>Eukaryota</taxon>
        <taxon>Metazoa</taxon>
        <taxon>Chordata</taxon>
        <taxon>Craniata</taxon>
        <taxon>Vertebrata</taxon>
        <taxon>Euteleostomi</taxon>
        <taxon>Actinopterygii</taxon>
        <taxon>Neopterygii</taxon>
        <taxon>Teleostei</taxon>
        <taxon>Ostariophysi</taxon>
        <taxon>Siluriformes</taxon>
        <taxon>Clariidae</taxon>
        <taxon>Clarias</taxon>
    </lineage>
</organism>
<dbReference type="GO" id="GO:0002040">
    <property type="term" value="P:sprouting angiogenesis"/>
    <property type="evidence" value="ECO:0007669"/>
    <property type="project" value="TreeGrafter"/>
</dbReference>
<dbReference type="GO" id="GO:0005730">
    <property type="term" value="C:nucleolus"/>
    <property type="evidence" value="ECO:0007669"/>
    <property type="project" value="TreeGrafter"/>
</dbReference>
<dbReference type="OrthoDB" id="2423195at2759"/>
<dbReference type="EMBL" id="QNUK01000082">
    <property type="protein sequence ID" value="KAF5902954.1"/>
    <property type="molecule type" value="Genomic_DNA"/>
</dbReference>
<dbReference type="Proteomes" id="UP000727407">
    <property type="component" value="Unassembled WGS sequence"/>
</dbReference>
<dbReference type="PANTHER" id="PTHR22605:SF18">
    <property type="entry name" value="E3 UBIQUITIN-PROTEIN LIGASE RNF213-ALPHA"/>
    <property type="match status" value="1"/>
</dbReference>
<sequence>MRVRFKGDFPLLPRLWTKTGHPTKQDNSTANQQQESKDITIFFHAVLSKDFNIDPSRDTVTIRSVSLGGYWYKDILKLEITRDLGQDGFLVQGKLESSRKNVGNKYIAYKYVVLKPDKDPEYEFIYKDNAKGIVNRCLIIRESLLTQQGEWHQYDDIICAKSSHGVVEKFKNWFSNTKPDLLRGRYIAGQIMLDTISDILGEWSELNVRNFFAQLEQFFKTYSDPHVYDEREKQWETLQYGESQVKELLRDFIQDKIAFVQANRNNHNQKILDQQRVVVILLLVRLKYNLYMDPKMVHDIGWLLCLPNLSKNEFISYWDVLLQPLPKERVAYAIREFCQIAINIKTTNWILVLPFLHFLEKDSKPFEPNLPLTGQESEVWAGFKKLRNSNAHVTDSQYTRALIKVMEAHKHLLVIDPLLIRSWMWVLGLKNLFEYTSFSPVDILDLLVMLNCRLDNKALYHNRDDLKQLFSELPEIITNHQIRFKDKAYGELCLTKCFSILAKICRIFKSAYNCDVLLECLKLFNLIMDLKEYLSEKESAEAQRGKSKEIFMQTERTVRDWLQNAFSAPLLDYSHGYTSFNICEVEAWSKVISLSVANKEFCSTWRDSFLFQFEGKLKRESSIHQIEIYCSKVEEVTSKYPVLSSSFEKCALEAVNSVCQNGSERTLFEKLGSHDLSKFGNLISAIVLKAWPKTEDGKYQDGEELVVKHLLTWPTASKIFQLQGANGKLIDQLSDKARELMAMAGSAFSCVAQKFIQGNITINILNQILEKEDAFTELLRIDALCDDGRCKDNRAVKTLLRKRNEEVENIDQEKEFIACLLRMCTKLQKHINVNTDELEKNNTVNVEQMCLDEFMEVHQLDENSSEVTGLVTYFNLCDLTRKMAKRLHVLRDSYIFSMCWENQAKTLSPTKQDDDDETEILKEIVPCTLEFIYAKIFEPCDKEYQRIYNSLRDGSITFQMVNSVFDVYKDNYEALKKDLEIMCKINPKDDRRWIKDRVHQIQQYHHIHLAAESAKVIMEVKETLCPEGNFNILNRLLEVSEADFMEASLDHIDDNLISAKTVLEDITESRRLCLQEFSLRRNFAEWVKVALPDISQLKVFVDLATISAGENAMDVDRVACFHDVVQGYSSLLYGLSADSDFNAFEKALKKMWKAMESDRNIVKKLRDSARHLEWLKSVKESHGSVELSSISFATAINKRGVYSITVQNQSKINMETALKLYVPEGHGEEQEIRCYSLEDVRDLQNKLMLMSGKAEHNNEVEHFTEVFDHVQRLAGIFLELLSAGNPLFRHWDAKINSFVNSDHLTNQSIIIDFNLSSTPEKIAIDGNIIEQLPKLCRKMEQYLSDWRRFMEKQRSENYYLNYYTAEQIVYLCEQLSLKHLNEDLDECALMMLSFINPKSSTSNLWETCNLLFQDSDAMISEEGLNTGVQDVLDKGLGTLDLIWNRYITDMKTFLPDTLDIPGLGKLLERLSSTLNLEFDDVDQEEYMPFDPDEEPNKIRRQLPKGLMLGRPNLIVCPKEEILTTCLSVYAVSEYAPLPSYDEVLLCSPATSYEHVELFLRRCLTNRNIGDKIYTLLYADLLSYEVSCAVEQLFNNLHSASRQDYKLVIICTLEQEHAYIPSAFSNFKLHLVPRESLERLQKYLSRHFTVPEEETSAATVFKDGQSVGIVSSKRAGVGKSLYVQRLYERLEASERPGTSCLKCIRLTESIIDESVILHSLLDTPNQNGLVIFHFDVTTA</sequence>
<evidence type="ECO:0000313" key="1">
    <source>
        <dbReference type="EMBL" id="KAF5902954.1"/>
    </source>
</evidence>
<dbReference type="GO" id="GO:0006511">
    <property type="term" value="P:ubiquitin-dependent protein catabolic process"/>
    <property type="evidence" value="ECO:0007669"/>
    <property type="project" value="TreeGrafter"/>
</dbReference>
<name>A0A8J4X628_CLAMG</name>
<proteinExistence type="predicted"/>
<comment type="caution">
    <text evidence="1">The sequence shown here is derived from an EMBL/GenBank/DDBJ whole genome shotgun (WGS) entry which is preliminary data.</text>
</comment>